<sequence>MYSGPPPWTGLCVKIITGQHKGQLGIVRDVNRSNTSSSGLTVTLALMVYTPEQTNRVITVDYNDVREPEHWRALIEMCPLKGNQSFFHLNSNYTPKQVEREYIPLLCDIPSHATTPQPSLDTVIAESNFNYECKFVRCIYWKEINSEEMVYVALVANLAMENETLDHDVFAVSRNEVVEVLEHSSGRNKGWQLCKALRHKIGLA</sequence>
<name>A0A9P5U9S2_9AGAR</name>
<reference evidence="1" key="1">
    <citation type="submission" date="2020-11" db="EMBL/GenBank/DDBJ databases">
        <authorList>
            <consortium name="DOE Joint Genome Institute"/>
            <person name="Ahrendt S."/>
            <person name="Riley R."/>
            <person name="Andreopoulos W."/>
            <person name="Labutti K."/>
            <person name="Pangilinan J."/>
            <person name="Ruiz-Duenas F.J."/>
            <person name="Barrasa J.M."/>
            <person name="Sanchez-Garcia M."/>
            <person name="Camarero S."/>
            <person name="Miyauchi S."/>
            <person name="Serrano A."/>
            <person name="Linde D."/>
            <person name="Babiker R."/>
            <person name="Drula E."/>
            <person name="Ayuso-Fernandez I."/>
            <person name="Pacheco R."/>
            <person name="Padilla G."/>
            <person name="Ferreira P."/>
            <person name="Barriuso J."/>
            <person name="Kellner H."/>
            <person name="Castanera R."/>
            <person name="Alfaro M."/>
            <person name="Ramirez L."/>
            <person name="Pisabarro A.G."/>
            <person name="Kuo A."/>
            <person name="Tritt A."/>
            <person name="Lipzen A."/>
            <person name="He G."/>
            <person name="Yan M."/>
            <person name="Ng V."/>
            <person name="Cullen D."/>
            <person name="Martin F."/>
            <person name="Rosso M.-N."/>
            <person name="Henrissat B."/>
            <person name="Hibbett D."/>
            <person name="Martinez A.T."/>
            <person name="Grigoriev I.V."/>
        </authorList>
    </citation>
    <scope>NUCLEOTIDE SEQUENCE</scope>
    <source>
        <strain evidence="1">AH 40177</strain>
    </source>
</reference>
<protein>
    <submittedName>
        <fullName evidence="1">Uncharacterized protein</fullName>
    </submittedName>
</protein>
<comment type="caution">
    <text evidence="1">The sequence shown here is derived from an EMBL/GenBank/DDBJ whole genome shotgun (WGS) entry which is preliminary data.</text>
</comment>
<gene>
    <name evidence="1" type="ORF">BDP27DRAFT_1361881</name>
</gene>
<dbReference type="AlphaFoldDB" id="A0A9P5U9S2"/>
<organism evidence="1 2">
    <name type="scientific">Rhodocollybia butyracea</name>
    <dbReference type="NCBI Taxonomy" id="206335"/>
    <lineage>
        <taxon>Eukaryota</taxon>
        <taxon>Fungi</taxon>
        <taxon>Dikarya</taxon>
        <taxon>Basidiomycota</taxon>
        <taxon>Agaricomycotina</taxon>
        <taxon>Agaricomycetes</taxon>
        <taxon>Agaricomycetidae</taxon>
        <taxon>Agaricales</taxon>
        <taxon>Marasmiineae</taxon>
        <taxon>Omphalotaceae</taxon>
        <taxon>Rhodocollybia</taxon>
    </lineage>
</organism>
<dbReference type="OrthoDB" id="3071776at2759"/>
<evidence type="ECO:0000313" key="2">
    <source>
        <dbReference type="Proteomes" id="UP000772434"/>
    </source>
</evidence>
<keyword evidence="2" id="KW-1185">Reference proteome</keyword>
<accession>A0A9P5U9S2</accession>
<dbReference type="EMBL" id="JADNRY010000033">
    <property type="protein sequence ID" value="KAF9071311.1"/>
    <property type="molecule type" value="Genomic_DNA"/>
</dbReference>
<proteinExistence type="predicted"/>
<dbReference type="InterPro" id="IPR014722">
    <property type="entry name" value="Rib_uL2_dom2"/>
</dbReference>
<dbReference type="Gene3D" id="2.30.30.30">
    <property type="match status" value="1"/>
</dbReference>
<evidence type="ECO:0000313" key="1">
    <source>
        <dbReference type="EMBL" id="KAF9071311.1"/>
    </source>
</evidence>
<dbReference type="Proteomes" id="UP000772434">
    <property type="component" value="Unassembled WGS sequence"/>
</dbReference>